<accession>A0A381TJM7</accession>
<dbReference type="EMBL" id="UINC01004527">
    <property type="protein sequence ID" value="SVA14977.1"/>
    <property type="molecule type" value="Genomic_DNA"/>
</dbReference>
<proteinExistence type="predicted"/>
<sequence>MIEYCGVNSNKAILRDGTTMKHDFVTYCDTFTDIQWCSQVSVKYRPILNIAFFTDNNGVIISSNYHVKPDTCILF</sequence>
<gene>
    <name evidence="1" type="ORF">METZ01_LOCUS67831</name>
</gene>
<organism evidence="1">
    <name type="scientific">marine metagenome</name>
    <dbReference type="NCBI Taxonomy" id="408172"/>
    <lineage>
        <taxon>unclassified sequences</taxon>
        <taxon>metagenomes</taxon>
        <taxon>ecological metagenomes</taxon>
    </lineage>
</organism>
<evidence type="ECO:0000313" key="1">
    <source>
        <dbReference type="EMBL" id="SVA14977.1"/>
    </source>
</evidence>
<name>A0A381TJM7_9ZZZZ</name>
<protein>
    <submittedName>
        <fullName evidence="1">Uncharacterized protein</fullName>
    </submittedName>
</protein>
<dbReference type="AlphaFoldDB" id="A0A381TJM7"/>
<reference evidence="1" key="1">
    <citation type="submission" date="2018-05" db="EMBL/GenBank/DDBJ databases">
        <authorList>
            <person name="Lanie J.A."/>
            <person name="Ng W.-L."/>
            <person name="Kazmierczak K.M."/>
            <person name="Andrzejewski T.M."/>
            <person name="Davidsen T.M."/>
            <person name="Wayne K.J."/>
            <person name="Tettelin H."/>
            <person name="Glass J.I."/>
            <person name="Rusch D."/>
            <person name="Podicherti R."/>
            <person name="Tsui H.-C.T."/>
            <person name="Winkler M.E."/>
        </authorList>
    </citation>
    <scope>NUCLEOTIDE SEQUENCE</scope>
</reference>